<reference evidence="2" key="1">
    <citation type="journal article" date="2015" name="Nat. Genet.">
        <title>The genome and transcriptome of the zoonotic hookworm Ancylostoma ceylanicum identify infection-specific gene families.</title>
        <authorList>
            <person name="Schwarz E.M."/>
            <person name="Hu Y."/>
            <person name="Antoshechkin I."/>
            <person name="Miller M.M."/>
            <person name="Sternberg P.W."/>
            <person name="Aroian R.V."/>
        </authorList>
    </citation>
    <scope>NUCLEOTIDE SEQUENCE</scope>
    <source>
        <strain evidence="2">HY135</strain>
    </source>
</reference>
<evidence type="ECO:0000313" key="2">
    <source>
        <dbReference type="Proteomes" id="UP000024635"/>
    </source>
</evidence>
<organism evidence="1 2">
    <name type="scientific">Ancylostoma ceylanicum</name>
    <dbReference type="NCBI Taxonomy" id="53326"/>
    <lineage>
        <taxon>Eukaryota</taxon>
        <taxon>Metazoa</taxon>
        <taxon>Ecdysozoa</taxon>
        <taxon>Nematoda</taxon>
        <taxon>Chromadorea</taxon>
        <taxon>Rhabditida</taxon>
        <taxon>Rhabditina</taxon>
        <taxon>Rhabditomorpha</taxon>
        <taxon>Strongyloidea</taxon>
        <taxon>Ancylostomatidae</taxon>
        <taxon>Ancylostomatinae</taxon>
        <taxon>Ancylostoma</taxon>
    </lineage>
</organism>
<protein>
    <submittedName>
        <fullName evidence="1">Uncharacterized protein</fullName>
    </submittedName>
</protein>
<comment type="caution">
    <text evidence="1">The sequence shown here is derived from an EMBL/GenBank/DDBJ whole genome shotgun (WGS) entry which is preliminary data.</text>
</comment>
<proteinExistence type="predicted"/>
<gene>
    <name evidence="1" type="primary">Acey_s0003.g1368</name>
    <name evidence="1" type="ORF">Y032_0003g1368</name>
</gene>
<dbReference type="EMBL" id="JARK01001339">
    <property type="protein sequence ID" value="EYC32042.1"/>
    <property type="molecule type" value="Genomic_DNA"/>
</dbReference>
<keyword evidence="2" id="KW-1185">Reference proteome</keyword>
<name>A0A016VYH7_9BILA</name>
<evidence type="ECO:0000313" key="1">
    <source>
        <dbReference type="EMBL" id="EYC32042.1"/>
    </source>
</evidence>
<sequence>MGVGGVLVFLRTRKARGATASLTMESSPQWGIWVFYSRLSLLMLTIKKKLRNYQENRTVCYPGEVPCCSGAVALRAFRSHEKAINIDAHCIFLFRM</sequence>
<accession>A0A016VYH7</accession>
<dbReference type="Proteomes" id="UP000024635">
    <property type="component" value="Unassembled WGS sequence"/>
</dbReference>
<dbReference type="AlphaFoldDB" id="A0A016VYH7"/>